<name>A0A8S5SXV0_9CAUD</name>
<evidence type="ECO:0000313" key="1">
    <source>
        <dbReference type="EMBL" id="DAF55774.1"/>
    </source>
</evidence>
<dbReference type="EMBL" id="BK032699">
    <property type="protein sequence ID" value="DAF55774.1"/>
    <property type="molecule type" value="Genomic_DNA"/>
</dbReference>
<organism evidence="1">
    <name type="scientific">Siphoviridae sp. ct8wU2</name>
    <dbReference type="NCBI Taxonomy" id="2827791"/>
    <lineage>
        <taxon>Viruses</taxon>
        <taxon>Duplodnaviria</taxon>
        <taxon>Heunggongvirae</taxon>
        <taxon>Uroviricota</taxon>
        <taxon>Caudoviricetes</taxon>
    </lineage>
</organism>
<protein>
    <submittedName>
        <fullName evidence="1">Minor capsid protein</fullName>
    </submittedName>
</protein>
<sequence length="600" mass="68497">MLLVIMAVAMMTTTDRLAQLIKKLNKSWRKDAKKAVAYLQRLIASGMKFEEALDNVQRHYGKLFTLPELRPALVEAAAYAYGIVPTMLTKAQVESMGEELADKWDESGMTLSEKLHGVGVKMRGAIVSTLQEQMRRNKTWTEAARALYDGYGDDGQNVYNGGKDIISRQELPKYLQKVREATGNDLQALAEQRQAIDNINRLAKNGAPNKALQAAYNKLLEAVQKGNEKAIEKAVEVAVNEKSRYVAERITRTEMARAWADGFIAKMKTDADIVAVKFKLSSRHPVFDICDMYAKADMYGLGAGIYPKDKLPPLPVHPHCLCRYVEVIEGEVDMKQQRDQVREAGDKWLNSLPESRRVQVLGREGLKAWNAGEDWRKYMRGYAGLREAKNRLQMYKPVELSEKAKADKYQSPQGTIKEFQTRKVENATYDIHVSENVNLKPKMLAEVNRQINKCIDLLGVRNKEALPKIVIASNDDLNDALGSYVACENKLYINSETLHRKAYEKYLATLKNPASRNPLMTMLHEMIHWQDARKYVAKFGEITQQDEYMAHIIEKHRSFVDKLVQKRYNFTEISDYASRMYIGGRYDEVMTEYRVKKLLG</sequence>
<reference evidence="1" key="1">
    <citation type="journal article" date="2021" name="Proc. Natl. Acad. Sci. U.S.A.">
        <title>A Catalog of Tens of Thousands of Viruses from Human Metagenomes Reveals Hidden Associations with Chronic Diseases.</title>
        <authorList>
            <person name="Tisza M.J."/>
            <person name="Buck C.B."/>
        </authorList>
    </citation>
    <scope>NUCLEOTIDE SEQUENCE</scope>
    <source>
        <strain evidence="1">Ct8wU2</strain>
    </source>
</reference>
<accession>A0A8S5SXV0</accession>
<proteinExistence type="predicted"/>